<name>K9WQ44_9CYAN</name>
<geneLocation type="plasmid" evidence="2 3">
    <name>pMIC7113.05</name>
</geneLocation>
<keyword evidence="3" id="KW-1185">Reference proteome</keyword>
<evidence type="ECO:0000313" key="3">
    <source>
        <dbReference type="Proteomes" id="UP000010471"/>
    </source>
</evidence>
<feature type="compositionally biased region" description="Basic and acidic residues" evidence="1">
    <location>
        <begin position="533"/>
        <end position="542"/>
    </location>
</feature>
<dbReference type="OrthoDB" id="472575at2"/>
<evidence type="ECO:0000313" key="2">
    <source>
        <dbReference type="EMBL" id="AFZ22298.1"/>
    </source>
</evidence>
<accession>K9WQ44</accession>
<protein>
    <submittedName>
        <fullName evidence="2">Uncharacterized protein</fullName>
    </submittedName>
</protein>
<reference evidence="2 3" key="1">
    <citation type="submission" date="2012-06" db="EMBL/GenBank/DDBJ databases">
        <title>Finished plasmid 5 of genome of Microcoleus sp. PCC 7113.</title>
        <authorList>
            <consortium name="US DOE Joint Genome Institute"/>
            <person name="Gugger M."/>
            <person name="Coursin T."/>
            <person name="Rippka R."/>
            <person name="Tandeau De Marsac N."/>
            <person name="Huntemann M."/>
            <person name="Wei C.-L."/>
            <person name="Han J."/>
            <person name="Detter J.C."/>
            <person name="Han C."/>
            <person name="Tapia R."/>
            <person name="Chen A."/>
            <person name="Kyrpides N."/>
            <person name="Mavromatis K."/>
            <person name="Markowitz V."/>
            <person name="Szeto E."/>
            <person name="Ivanova N."/>
            <person name="Pagani I."/>
            <person name="Pati A."/>
            <person name="Goodwin L."/>
            <person name="Nordberg H.P."/>
            <person name="Cantor M.N."/>
            <person name="Hua S.X."/>
            <person name="Woyke T."/>
            <person name="Kerfeld C.A."/>
        </authorList>
    </citation>
    <scope>NUCLEOTIDE SEQUENCE [LARGE SCALE GENOMIC DNA]</scope>
    <source>
        <strain evidence="2 3">PCC 7113</strain>
        <plasmid evidence="2 3">pMIC7113.05</plasmid>
    </source>
</reference>
<sequence>MDNSIDFAPDYDPKEFAPLSLLERGDVDVWVRRRGAFLLDKSKEIAKDCEASKLASAITIGASVVMSSNPLAWLPLTIGALGYAYTVFQEFQDTGSIRIIPMYRGKLGDIISIMEGGSATPRHPLEDQIEYLSEAEKDEALLVNYRFGEIASILNSAPPKVRFDLYRHLCGQFHARRDIITLDEVKHYISSAVSEARRSFVIPNTPAVELEQTPIAELPVTSTVSLNEQGGTEALATRTAAVQVSAQNITVNFFDFTRLRTEPDKFAHLRVIGGTGIGKTTFVDWLLDTLGGERFVITPKKKSWNWVGLKVYGLWFDYETIRAKLQWIHAEMYRRYPLMEQGETFEITNFVVDEWRLINTNVKAIKERDPETKQTLEIAPSAKAMMKDIITVARESMLRLIALAQGENVASWGFEGESDLEECFTDIRLGEFAIDYAKSLRNQCRKDSDDYEYWTAVLGELDRQSQQRTYEDKSIPCCMVGKHPARIPDLTDWKRDISDSTSAETPSTQLTKTDPSTPASGEATLPGWNLTHPKAEDARKPDDNRLEGFCRQVTEAKNLEASDTLPPLLDGLDRDGKLLMLRALLSQNLGKEKTILLAWGQKSGGRNHEKYKYAAELLEAMTRELNGLGFNDENNWGLGDVKAN</sequence>
<dbReference type="EMBL" id="CP003635">
    <property type="protein sequence ID" value="AFZ22298.1"/>
    <property type="molecule type" value="Genomic_DNA"/>
</dbReference>
<dbReference type="Gene3D" id="3.40.50.300">
    <property type="entry name" value="P-loop containing nucleotide triphosphate hydrolases"/>
    <property type="match status" value="1"/>
</dbReference>
<proteinExistence type="predicted"/>
<gene>
    <name evidence="2" type="ORF">Mic7113_6736</name>
</gene>
<organism evidence="2 3">
    <name type="scientific">Allocoleopsis franciscana PCC 7113</name>
    <dbReference type="NCBI Taxonomy" id="1173027"/>
    <lineage>
        <taxon>Bacteria</taxon>
        <taxon>Bacillati</taxon>
        <taxon>Cyanobacteriota</taxon>
        <taxon>Cyanophyceae</taxon>
        <taxon>Coleofasciculales</taxon>
        <taxon>Coleofasciculaceae</taxon>
        <taxon>Allocoleopsis</taxon>
        <taxon>Allocoleopsis franciscana</taxon>
    </lineage>
</organism>
<feature type="region of interest" description="Disordered" evidence="1">
    <location>
        <begin position="497"/>
        <end position="542"/>
    </location>
</feature>
<dbReference type="AlphaFoldDB" id="K9WQ44"/>
<dbReference type="SUPFAM" id="SSF52540">
    <property type="entry name" value="P-loop containing nucleoside triphosphate hydrolases"/>
    <property type="match status" value="1"/>
</dbReference>
<dbReference type="InterPro" id="IPR027417">
    <property type="entry name" value="P-loop_NTPase"/>
</dbReference>
<keyword evidence="2" id="KW-0614">Plasmid</keyword>
<dbReference type="RefSeq" id="WP_015186306.1">
    <property type="nucleotide sequence ID" value="NC_019741.1"/>
</dbReference>
<feature type="compositionally biased region" description="Polar residues" evidence="1">
    <location>
        <begin position="499"/>
        <end position="519"/>
    </location>
</feature>
<evidence type="ECO:0000256" key="1">
    <source>
        <dbReference type="SAM" id="MobiDB-lite"/>
    </source>
</evidence>
<dbReference type="KEGG" id="mic:Mic7113_6736"/>
<dbReference type="HOGENOM" id="CLU_425017_0_0_3"/>
<dbReference type="Proteomes" id="UP000010471">
    <property type="component" value="Plasmid pMIC7113.05"/>
</dbReference>